<dbReference type="AlphaFoldDB" id="A0A413R8L0"/>
<organism evidence="1 2">
    <name type="scientific">Eubacterium ventriosum</name>
    <dbReference type="NCBI Taxonomy" id="39496"/>
    <lineage>
        <taxon>Bacteria</taxon>
        <taxon>Bacillati</taxon>
        <taxon>Bacillota</taxon>
        <taxon>Clostridia</taxon>
        <taxon>Eubacteriales</taxon>
        <taxon>Eubacteriaceae</taxon>
        <taxon>Eubacterium</taxon>
    </lineage>
</organism>
<protein>
    <submittedName>
        <fullName evidence="1">Uncharacterized protein</fullName>
    </submittedName>
</protein>
<dbReference type="EMBL" id="QSFD01000005">
    <property type="protein sequence ID" value="RHA18616.1"/>
    <property type="molecule type" value="Genomic_DNA"/>
</dbReference>
<proteinExistence type="predicted"/>
<sequence length="73" mass="8928">MDKKEFIKIMKKKHVPNFYYNIEGTGRDDERFYLNKDEHGWNVYYAERGCKTTNKYFNSESEALEYICKRLTE</sequence>
<accession>A0A413R8L0</accession>
<comment type="caution">
    <text evidence="1">The sequence shown here is derived from an EMBL/GenBank/DDBJ whole genome shotgun (WGS) entry which is preliminary data.</text>
</comment>
<evidence type="ECO:0000313" key="1">
    <source>
        <dbReference type="EMBL" id="RHA18616.1"/>
    </source>
</evidence>
<evidence type="ECO:0000313" key="2">
    <source>
        <dbReference type="Proteomes" id="UP000284779"/>
    </source>
</evidence>
<dbReference type="Proteomes" id="UP000284779">
    <property type="component" value="Unassembled WGS sequence"/>
</dbReference>
<dbReference type="RefSeq" id="WP_117970339.1">
    <property type="nucleotide sequence ID" value="NZ_JBGKIA010000002.1"/>
</dbReference>
<name>A0A413R8L0_9FIRM</name>
<reference evidence="1 2" key="1">
    <citation type="submission" date="2018-08" db="EMBL/GenBank/DDBJ databases">
        <title>A genome reference for cultivated species of the human gut microbiota.</title>
        <authorList>
            <person name="Zou Y."/>
            <person name="Xue W."/>
            <person name="Luo G."/>
        </authorList>
    </citation>
    <scope>NUCLEOTIDE SEQUENCE [LARGE SCALE GENOMIC DNA]</scope>
    <source>
        <strain evidence="1 2">AM44-11BH</strain>
    </source>
</reference>
<keyword evidence="2" id="KW-1185">Reference proteome</keyword>
<gene>
    <name evidence="1" type="ORF">DW944_05970</name>
</gene>